<evidence type="ECO:0000256" key="1">
    <source>
        <dbReference type="ARBA" id="ARBA00022722"/>
    </source>
</evidence>
<dbReference type="GO" id="GO:0003677">
    <property type="term" value="F:DNA binding"/>
    <property type="evidence" value="ECO:0007669"/>
    <property type="project" value="UniProtKB-KW"/>
</dbReference>
<dbReference type="AlphaFoldDB" id="A0A1G7CQZ3"/>
<dbReference type="Pfam" id="PF00580">
    <property type="entry name" value="UvrD-helicase"/>
    <property type="match status" value="1"/>
</dbReference>
<keyword evidence="7 14" id="KW-0067">ATP-binding</keyword>
<dbReference type="SUPFAM" id="SSF52980">
    <property type="entry name" value="Restriction endonuclease-like"/>
    <property type="match status" value="1"/>
</dbReference>
<dbReference type="GO" id="GO:0005524">
    <property type="term" value="F:ATP binding"/>
    <property type="evidence" value="ECO:0007669"/>
    <property type="project" value="UniProtKB-UniRule"/>
</dbReference>
<keyword evidence="8" id="KW-0238">DNA-binding</keyword>
<dbReference type="EC" id="5.6.2.4" evidence="12"/>
<dbReference type="STRING" id="482827.SAMN04488243_101127"/>
<keyword evidence="6" id="KW-0269">Exonuclease</keyword>
<evidence type="ECO:0000256" key="11">
    <source>
        <dbReference type="ARBA" id="ARBA00034617"/>
    </source>
</evidence>
<keyword evidence="2 14" id="KW-0547">Nucleotide-binding</keyword>
<dbReference type="GO" id="GO:0000725">
    <property type="term" value="P:recombinational repair"/>
    <property type="evidence" value="ECO:0007669"/>
    <property type="project" value="TreeGrafter"/>
</dbReference>
<evidence type="ECO:0000256" key="6">
    <source>
        <dbReference type="ARBA" id="ARBA00022839"/>
    </source>
</evidence>
<dbReference type="SUPFAM" id="SSF52540">
    <property type="entry name" value="P-loop containing nucleoside triphosphate hydrolases"/>
    <property type="match status" value="1"/>
</dbReference>
<keyword evidence="10" id="KW-0413">Isomerase</keyword>
<keyword evidence="4 14" id="KW-0378">Hydrolase</keyword>
<evidence type="ECO:0000256" key="10">
    <source>
        <dbReference type="ARBA" id="ARBA00023235"/>
    </source>
</evidence>
<dbReference type="CDD" id="cd17932">
    <property type="entry name" value="DEXQc_UvrD"/>
    <property type="match status" value="1"/>
</dbReference>
<accession>A0A1G7CQZ3</accession>
<dbReference type="Pfam" id="PF13361">
    <property type="entry name" value="UvrD_C"/>
    <property type="match status" value="2"/>
</dbReference>
<dbReference type="InterPro" id="IPR011604">
    <property type="entry name" value="PDDEXK-like_dom_sf"/>
</dbReference>
<evidence type="ECO:0000256" key="7">
    <source>
        <dbReference type="ARBA" id="ARBA00022840"/>
    </source>
</evidence>
<comment type="catalytic activity">
    <reaction evidence="13">
        <text>ATP + H2O = ADP + phosphate + H(+)</text>
        <dbReference type="Rhea" id="RHEA:13065"/>
        <dbReference type="ChEBI" id="CHEBI:15377"/>
        <dbReference type="ChEBI" id="CHEBI:15378"/>
        <dbReference type="ChEBI" id="CHEBI:30616"/>
        <dbReference type="ChEBI" id="CHEBI:43474"/>
        <dbReference type="ChEBI" id="CHEBI:456216"/>
        <dbReference type="EC" id="5.6.2.4"/>
    </reaction>
</comment>
<evidence type="ECO:0000256" key="4">
    <source>
        <dbReference type="ARBA" id="ARBA00022801"/>
    </source>
</evidence>
<dbReference type="GO" id="GO:0043138">
    <property type="term" value="F:3'-5' DNA helicase activity"/>
    <property type="evidence" value="ECO:0007669"/>
    <property type="project" value="UniProtKB-EC"/>
</dbReference>
<comment type="catalytic activity">
    <reaction evidence="11">
        <text>Couples ATP hydrolysis with the unwinding of duplex DNA by translocating in the 3'-5' direction.</text>
        <dbReference type="EC" id="5.6.2.4"/>
    </reaction>
</comment>
<dbReference type="InterPro" id="IPR014016">
    <property type="entry name" value="UvrD-like_ATP-bd"/>
</dbReference>
<dbReference type="PROSITE" id="PS51217">
    <property type="entry name" value="UVRD_HELICASE_CTER"/>
    <property type="match status" value="1"/>
</dbReference>
<organism evidence="17 18">
    <name type="scientific">Thermus arciformis</name>
    <dbReference type="NCBI Taxonomy" id="482827"/>
    <lineage>
        <taxon>Bacteria</taxon>
        <taxon>Thermotogati</taxon>
        <taxon>Deinococcota</taxon>
        <taxon>Deinococci</taxon>
        <taxon>Thermales</taxon>
        <taxon>Thermaceae</taxon>
        <taxon>Thermus</taxon>
    </lineage>
</organism>
<name>A0A1G7CQZ3_9DEIN</name>
<evidence type="ECO:0000256" key="5">
    <source>
        <dbReference type="ARBA" id="ARBA00022806"/>
    </source>
</evidence>
<dbReference type="InterPro" id="IPR014017">
    <property type="entry name" value="DNA_helicase_UvrD-like_C"/>
</dbReference>
<evidence type="ECO:0000256" key="3">
    <source>
        <dbReference type="ARBA" id="ARBA00022763"/>
    </source>
</evidence>
<proteinExistence type="predicted"/>
<dbReference type="InterPro" id="IPR000212">
    <property type="entry name" value="DNA_helicase_UvrD/REP"/>
</dbReference>
<dbReference type="Proteomes" id="UP000199446">
    <property type="component" value="Unassembled WGS sequence"/>
</dbReference>
<evidence type="ECO:0000256" key="8">
    <source>
        <dbReference type="ARBA" id="ARBA00023125"/>
    </source>
</evidence>
<dbReference type="Pfam" id="PF12705">
    <property type="entry name" value="PDDEXK_1"/>
    <property type="match status" value="1"/>
</dbReference>
<keyword evidence="18" id="KW-1185">Reference proteome</keyword>
<reference evidence="18" key="1">
    <citation type="submission" date="2016-10" db="EMBL/GenBank/DDBJ databases">
        <authorList>
            <person name="Varghese N."/>
            <person name="Submissions S."/>
        </authorList>
    </citation>
    <scope>NUCLEOTIDE SEQUENCE [LARGE SCALE GENOMIC DNA]</scope>
    <source>
        <strain evidence="18">CGMCC 1.6992</strain>
    </source>
</reference>
<dbReference type="InterPro" id="IPR027417">
    <property type="entry name" value="P-loop_NTPase"/>
</dbReference>
<protein>
    <recommendedName>
        <fullName evidence="12">DNA 3'-5' helicase</fullName>
        <ecNumber evidence="12">5.6.2.4</ecNumber>
    </recommendedName>
</protein>
<evidence type="ECO:0000313" key="18">
    <source>
        <dbReference type="Proteomes" id="UP000199446"/>
    </source>
</evidence>
<keyword evidence="3" id="KW-0227">DNA damage</keyword>
<dbReference type="PANTHER" id="PTHR11070">
    <property type="entry name" value="UVRD / RECB / PCRA DNA HELICASE FAMILY MEMBER"/>
    <property type="match status" value="1"/>
</dbReference>
<keyword evidence="1" id="KW-0540">Nuclease</keyword>
<dbReference type="Gene3D" id="3.90.320.10">
    <property type="match status" value="1"/>
</dbReference>
<dbReference type="EMBL" id="FNBC01000001">
    <property type="protein sequence ID" value="SDE41737.1"/>
    <property type="molecule type" value="Genomic_DNA"/>
</dbReference>
<dbReference type="PANTHER" id="PTHR11070:SF2">
    <property type="entry name" value="ATP-DEPENDENT DNA HELICASE SRS2"/>
    <property type="match status" value="1"/>
</dbReference>
<evidence type="ECO:0000256" key="14">
    <source>
        <dbReference type="PROSITE-ProRule" id="PRU00560"/>
    </source>
</evidence>
<dbReference type="RefSeq" id="WP_093004848.1">
    <property type="nucleotide sequence ID" value="NZ_FNBC01000001.1"/>
</dbReference>
<sequence length="872" mass="97506">MRLYVASAGTGKTHALVEELLALVRRGVPLRRIAAVTFTRKAAEELRARAREGVERLLEAEPRAPWAEEARREVHGAVFTTVHGFLAEALRHVAPLLSLDPDFALLDELVAEAFFLEEARGLLYLRGLDPGLEALLLTLYQKRTLAGGFTPLPGAEDLVGLFQEALERYRRRTQEALGPGDLEAWALRLLEHPEALGRVVARFPHLLIDEYQDLNPLQGRFFRALEEAGAEVVAVGDPKQSIYLFRNARVEVFREALGRAEEVRLLDRTFRHAKEVARFLNRFVELFPEEERVLVAPKRPEEGRVEVHWVVGEGELEEKRKREAALLVERLVELEKEGYPFSQMAVLVRSRTSLPHLEAAFRARGVPYGLRRGRSFFNRPEVRDLYHALRLALWEGPLGEEERLSLLAFLRGPWAGLDLAQVEEALRAEDPLPLLPEAVRERLAWLKGLAGAKPLEALKALAREEAFLRRLSPRARANLDALLLLAASERFPDLEALLEWLRLRAQDPEAGELPEGGEGVSLLTVHAAKGLEWPVVAVFDLAREDPPFRDPLAVGPEGEVALRGTEAFARVREAWAKAEKEESLRLLYVALSRARDVLLVTGSASRRPGPWAKAFQALGLGPEAGAPWVKRHPWGEVSPPGSPSPAPVPLDPAPYAPLAFPGRPLPRVYSPSAHRKAEEPLSLAEALEEGAPEFARALGTLVHYAIARHLDPEDEGAMAALLLQEVAFPFPEEEREALLGEVRRLLRHYRDLLSGPLPPLEAREEDHAELPLVLPFGGTVWYGVLDRLYRVGKTWYLEDYKTDREVRPEAYRLQLALYWEAVRRAWGVEAEARLVYLRPREVHPFAPEALRAALEEVANPPGEAPGGGEGQA</sequence>
<evidence type="ECO:0000256" key="9">
    <source>
        <dbReference type="ARBA" id="ARBA00023204"/>
    </source>
</evidence>
<keyword evidence="5 14" id="KW-0347">Helicase</keyword>
<dbReference type="Gene3D" id="3.40.50.300">
    <property type="entry name" value="P-loop containing nucleotide triphosphate hydrolases"/>
    <property type="match status" value="4"/>
</dbReference>
<evidence type="ECO:0000259" key="15">
    <source>
        <dbReference type="PROSITE" id="PS51198"/>
    </source>
</evidence>
<evidence type="ECO:0000259" key="16">
    <source>
        <dbReference type="PROSITE" id="PS51217"/>
    </source>
</evidence>
<dbReference type="OrthoDB" id="9810135at2"/>
<gene>
    <name evidence="17" type="ORF">SAMN04488243_101127</name>
</gene>
<dbReference type="GO" id="GO:0004527">
    <property type="term" value="F:exonuclease activity"/>
    <property type="evidence" value="ECO:0007669"/>
    <property type="project" value="UniProtKB-KW"/>
</dbReference>
<evidence type="ECO:0000313" key="17">
    <source>
        <dbReference type="EMBL" id="SDE41737.1"/>
    </source>
</evidence>
<evidence type="ECO:0000256" key="2">
    <source>
        <dbReference type="ARBA" id="ARBA00022741"/>
    </source>
</evidence>
<feature type="domain" description="UvrD-like helicase ATP-binding" evidence="15">
    <location>
        <begin position="1"/>
        <end position="273"/>
    </location>
</feature>
<dbReference type="PROSITE" id="PS51198">
    <property type="entry name" value="UVRD_HELICASE_ATP_BIND"/>
    <property type="match status" value="1"/>
</dbReference>
<dbReference type="InterPro" id="IPR038726">
    <property type="entry name" value="PDDEXK_AddAB-type"/>
</dbReference>
<keyword evidence="9" id="KW-0234">DNA repair</keyword>
<feature type="binding site" evidence="14">
    <location>
        <begin position="6"/>
        <end position="13"/>
    </location>
    <ligand>
        <name>ATP</name>
        <dbReference type="ChEBI" id="CHEBI:30616"/>
    </ligand>
</feature>
<feature type="domain" description="UvrD-like helicase C-terminal" evidence="16">
    <location>
        <begin position="274"/>
        <end position="530"/>
    </location>
</feature>
<evidence type="ECO:0000256" key="12">
    <source>
        <dbReference type="ARBA" id="ARBA00034808"/>
    </source>
</evidence>
<dbReference type="InterPro" id="IPR011335">
    <property type="entry name" value="Restrct_endonuc-II-like"/>
</dbReference>
<evidence type="ECO:0000256" key="13">
    <source>
        <dbReference type="ARBA" id="ARBA00048988"/>
    </source>
</evidence>